<gene>
    <name evidence="1" type="ORF">NSMM_400175</name>
</gene>
<reference evidence="1 2" key="1">
    <citation type="submission" date="2016-10" db="EMBL/GenBank/DDBJ databases">
        <authorList>
            <person name="de Groot N.N."/>
        </authorList>
    </citation>
    <scope>NUCLEOTIDE SEQUENCE [LARGE SCALE GENOMIC DNA]</scope>
    <source>
        <strain evidence="1">1</strain>
    </source>
</reference>
<evidence type="ECO:0000313" key="1">
    <source>
        <dbReference type="EMBL" id="SCZ85697.1"/>
    </source>
</evidence>
<sequence length="70" mass="7658">MTLSGIQNVDGLKTGFPIRSASGMTGIGVTAKQNVDAGVGYNEKIMWGAHAVYIRSNEMTFEKWGDFFVR</sequence>
<accession>A0A1G5SFD5</accession>
<organism evidence="1 2">
    <name type="scientific">Nitrosomonas mobilis</name>
    <dbReference type="NCBI Taxonomy" id="51642"/>
    <lineage>
        <taxon>Bacteria</taxon>
        <taxon>Pseudomonadati</taxon>
        <taxon>Pseudomonadota</taxon>
        <taxon>Betaproteobacteria</taxon>
        <taxon>Nitrosomonadales</taxon>
        <taxon>Nitrosomonadaceae</taxon>
        <taxon>Nitrosomonas</taxon>
    </lineage>
</organism>
<keyword evidence="2" id="KW-1185">Reference proteome</keyword>
<evidence type="ECO:0000313" key="2">
    <source>
        <dbReference type="Proteomes" id="UP000198729"/>
    </source>
</evidence>
<protein>
    <submittedName>
        <fullName evidence="1">Uncharacterized protein</fullName>
    </submittedName>
</protein>
<dbReference type="EMBL" id="FMWO01000048">
    <property type="protein sequence ID" value="SCZ85697.1"/>
    <property type="molecule type" value="Genomic_DNA"/>
</dbReference>
<dbReference type="Proteomes" id="UP000198729">
    <property type="component" value="Unassembled WGS sequence"/>
</dbReference>
<proteinExistence type="predicted"/>
<dbReference type="AlphaFoldDB" id="A0A1G5SFD5"/>
<name>A0A1G5SFD5_9PROT</name>
<dbReference type="RefSeq" id="WP_090286182.1">
    <property type="nucleotide sequence ID" value="NZ_FMWO01000048.1"/>
</dbReference>